<evidence type="ECO:0000256" key="5">
    <source>
        <dbReference type="ARBA" id="ARBA00022884"/>
    </source>
</evidence>
<evidence type="ECO:0000313" key="9">
    <source>
        <dbReference type="Proteomes" id="UP000800235"/>
    </source>
</evidence>
<comment type="similarity">
    <text evidence="7">Belongs to the GAR1 family.</text>
</comment>
<dbReference type="InterPro" id="IPR038664">
    <property type="entry name" value="Gar1/Naf1_Cbf5-bd_sf"/>
</dbReference>
<keyword evidence="9" id="KW-1185">Reference proteome</keyword>
<dbReference type="GO" id="GO:0005732">
    <property type="term" value="C:sno(s)RNA-containing ribonucleoprotein complex"/>
    <property type="evidence" value="ECO:0007669"/>
    <property type="project" value="InterPro"/>
</dbReference>
<evidence type="ECO:0000256" key="2">
    <source>
        <dbReference type="ARBA" id="ARBA00022517"/>
    </source>
</evidence>
<dbReference type="InterPro" id="IPR007504">
    <property type="entry name" value="H/ACA_rnp_Gar1/Naf1"/>
</dbReference>
<keyword evidence="4" id="KW-0597">Phosphoprotein</keyword>
<comment type="function">
    <text evidence="7">Required for ribosome biogenesis. Part of a complex which catalyzes pseudouridylation of rRNA. This involves the isomerization of uridine such that the ribose is subsequently attached to C5, instead of the normal N1. Pseudouridine ("psi") residues may serve to stabilize the conformation of rRNAs.</text>
</comment>
<protein>
    <recommendedName>
        <fullName evidence="7">H/ACA ribonucleoprotein complex subunit</fullName>
    </recommendedName>
</protein>
<dbReference type="Proteomes" id="UP000800235">
    <property type="component" value="Unassembled WGS sequence"/>
</dbReference>
<keyword evidence="7" id="KW-0687">Ribonucleoprotein</keyword>
<organism evidence="8 9">
    <name type="scientific">Tothia fuscella</name>
    <dbReference type="NCBI Taxonomy" id="1048955"/>
    <lineage>
        <taxon>Eukaryota</taxon>
        <taxon>Fungi</taxon>
        <taxon>Dikarya</taxon>
        <taxon>Ascomycota</taxon>
        <taxon>Pezizomycotina</taxon>
        <taxon>Dothideomycetes</taxon>
        <taxon>Pleosporomycetidae</taxon>
        <taxon>Venturiales</taxon>
        <taxon>Cylindrosympodiaceae</taxon>
        <taxon>Tothia</taxon>
    </lineage>
</organism>
<dbReference type="PANTHER" id="PTHR31633">
    <property type="entry name" value="H/ACA RIBONUCLEOPROTEIN COMPLEX NON-CORE SUBUNIT NAF1"/>
    <property type="match status" value="1"/>
</dbReference>
<evidence type="ECO:0000256" key="6">
    <source>
        <dbReference type="ARBA" id="ARBA00023242"/>
    </source>
</evidence>
<gene>
    <name evidence="8" type="ORF">EJ08DRAFT_593866</name>
</gene>
<evidence type="ECO:0000256" key="3">
    <source>
        <dbReference type="ARBA" id="ARBA00022552"/>
    </source>
</evidence>
<dbReference type="SUPFAM" id="SSF50447">
    <property type="entry name" value="Translation proteins"/>
    <property type="match status" value="1"/>
</dbReference>
<dbReference type="GO" id="GO:0005730">
    <property type="term" value="C:nucleolus"/>
    <property type="evidence" value="ECO:0007669"/>
    <property type="project" value="UniProtKB-SubCell"/>
</dbReference>
<comment type="subunit">
    <text evidence="7">Component of the small nucleolar ribonucleoprotein particles containing H/ACA-type snoRNAs (H/ACA snoRNPs).</text>
</comment>
<reference evidence="8" key="1">
    <citation type="journal article" date="2020" name="Stud. Mycol.">
        <title>101 Dothideomycetes genomes: a test case for predicting lifestyles and emergence of pathogens.</title>
        <authorList>
            <person name="Haridas S."/>
            <person name="Albert R."/>
            <person name="Binder M."/>
            <person name="Bloem J."/>
            <person name="Labutti K."/>
            <person name="Salamov A."/>
            <person name="Andreopoulos B."/>
            <person name="Baker S."/>
            <person name="Barry K."/>
            <person name="Bills G."/>
            <person name="Bluhm B."/>
            <person name="Cannon C."/>
            <person name="Castanera R."/>
            <person name="Culley D."/>
            <person name="Daum C."/>
            <person name="Ezra D."/>
            <person name="Gonzalez J."/>
            <person name="Henrissat B."/>
            <person name="Kuo A."/>
            <person name="Liang C."/>
            <person name="Lipzen A."/>
            <person name="Lutzoni F."/>
            <person name="Magnuson J."/>
            <person name="Mondo S."/>
            <person name="Nolan M."/>
            <person name="Ohm R."/>
            <person name="Pangilinan J."/>
            <person name="Park H.-J."/>
            <person name="Ramirez L."/>
            <person name="Alfaro M."/>
            <person name="Sun H."/>
            <person name="Tritt A."/>
            <person name="Yoshinaga Y."/>
            <person name="Zwiers L.-H."/>
            <person name="Turgeon B."/>
            <person name="Goodwin S."/>
            <person name="Spatafora J."/>
            <person name="Crous P."/>
            <person name="Grigoriev I."/>
        </authorList>
    </citation>
    <scope>NUCLEOTIDE SEQUENCE</scope>
    <source>
        <strain evidence="8">CBS 130266</strain>
    </source>
</reference>
<keyword evidence="5 7" id="KW-0694">RNA-binding</keyword>
<evidence type="ECO:0000313" key="8">
    <source>
        <dbReference type="EMBL" id="KAF2426185.1"/>
    </source>
</evidence>
<proteinExistence type="inferred from homology"/>
<dbReference type="InterPro" id="IPR009000">
    <property type="entry name" value="Transl_B-barrel_sf"/>
</dbReference>
<dbReference type="EMBL" id="MU007066">
    <property type="protein sequence ID" value="KAF2426185.1"/>
    <property type="molecule type" value="Genomic_DNA"/>
</dbReference>
<dbReference type="Gene3D" id="2.40.10.230">
    <property type="entry name" value="Probable tRNA pseudouridine synthase domain"/>
    <property type="match status" value="1"/>
</dbReference>
<keyword evidence="2 7" id="KW-0690">Ribosome biogenesis</keyword>
<dbReference type="AlphaFoldDB" id="A0A9P4NL49"/>
<evidence type="ECO:0000256" key="4">
    <source>
        <dbReference type="ARBA" id="ARBA00022553"/>
    </source>
</evidence>
<evidence type="ECO:0000256" key="7">
    <source>
        <dbReference type="RuleBase" id="RU364004"/>
    </source>
</evidence>
<dbReference type="OrthoDB" id="21550at2759"/>
<evidence type="ECO:0000256" key="1">
    <source>
        <dbReference type="ARBA" id="ARBA00009801"/>
    </source>
</evidence>
<comment type="caution">
    <text evidence="8">The sequence shown here is derived from an EMBL/GenBank/DDBJ whole genome shotgun (WGS) entry which is preliminary data.</text>
</comment>
<dbReference type="GO" id="GO:0001522">
    <property type="term" value="P:pseudouridine synthesis"/>
    <property type="evidence" value="ECO:0007669"/>
    <property type="project" value="InterPro"/>
</dbReference>
<dbReference type="GO" id="GO:0003723">
    <property type="term" value="F:RNA binding"/>
    <property type="evidence" value="ECO:0007669"/>
    <property type="project" value="UniProtKB-KW"/>
</dbReference>
<comment type="similarity">
    <text evidence="1">Belongs to the NAF1 family.</text>
</comment>
<dbReference type="PANTHER" id="PTHR31633:SF1">
    <property type="entry name" value="H_ACA RIBONUCLEOPROTEIN COMPLEX NON-CORE SUBUNIT NAF1"/>
    <property type="match status" value="1"/>
</dbReference>
<name>A0A9P4NL49_9PEZI</name>
<dbReference type="InterPro" id="IPR040309">
    <property type="entry name" value="Naf1"/>
</dbReference>
<accession>A0A9P4NL49</accession>
<keyword evidence="6 7" id="KW-0539">Nucleus</keyword>
<keyword evidence="3 7" id="KW-0698">rRNA processing</keyword>
<feature type="non-terminal residue" evidence="8">
    <location>
        <position position="86"/>
    </location>
</feature>
<sequence>MEKPEPIWPKPDFIVTDDMAIIELGDAETVMGQHVLIKARVVNGTRVLDQGSALCLADRTVIGAISDTLGKVAQPLYVVGFESAEE</sequence>
<dbReference type="GO" id="GO:0000493">
    <property type="term" value="P:box H/ACA snoRNP assembly"/>
    <property type="evidence" value="ECO:0007669"/>
    <property type="project" value="InterPro"/>
</dbReference>
<comment type="subcellular location">
    <subcellularLocation>
        <location evidence="7">Nucleus</location>
        <location evidence="7">Nucleolus</location>
    </subcellularLocation>
</comment>
<dbReference type="GO" id="GO:0006364">
    <property type="term" value="P:rRNA processing"/>
    <property type="evidence" value="ECO:0007669"/>
    <property type="project" value="UniProtKB-KW"/>
</dbReference>
<dbReference type="Pfam" id="PF04410">
    <property type="entry name" value="Gar1"/>
    <property type="match status" value="1"/>
</dbReference>